<feature type="compositionally biased region" description="Polar residues" evidence="1">
    <location>
        <begin position="64"/>
        <end position="86"/>
    </location>
</feature>
<dbReference type="AlphaFoldDB" id="A0AA88KGW1"/>
<name>A0AA88KGW1_NAELO</name>
<feature type="region of interest" description="Disordered" evidence="1">
    <location>
        <begin position="697"/>
        <end position="733"/>
    </location>
</feature>
<protein>
    <recommendedName>
        <fullName evidence="2">RGS domain-containing protein</fullName>
    </recommendedName>
</protein>
<feature type="domain" description="RGS" evidence="2">
    <location>
        <begin position="380"/>
        <end position="413"/>
    </location>
</feature>
<feature type="compositionally biased region" description="Low complexity" evidence="1">
    <location>
        <begin position="627"/>
        <end position="641"/>
    </location>
</feature>
<reference evidence="3 4" key="1">
    <citation type="journal article" date="2018" name="BMC Genomics">
        <title>The genome of Naegleria lovaniensis, the basis for a comparative approach to unravel pathogenicity factors of the human pathogenic amoeba N. fowleri.</title>
        <authorList>
            <person name="Liechti N."/>
            <person name="Schurch N."/>
            <person name="Bruggmann R."/>
            <person name="Wittwer M."/>
        </authorList>
    </citation>
    <scope>NUCLEOTIDE SEQUENCE [LARGE SCALE GENOMIC DNA]</scope>
    <source>
        <strain evidence="3 4">ATCC 30569</strain>
    </source>
</reference>
<evidence type="ECO:0000313" key="3">
    <source>
        <dbReference type="EMBL" id="KAG2377546.1"/>
    </source>
</evidence>
<dbReference type="Proteomes" id="UP000816034">
    <property type="component" value="Unassembled WGS sequence"/>
</dbReference>
<dbReference type="InterPro" id="IPR013761">
    <property type="entry name" value="SAM/pointed_sf"/>
</dbReference>
<dbReference type="SMART" id="SM00315">
    <property type="entry name" value="RGS"/>
    <property type="match status" value="1"/>
</dbReference>
<feature type="region of interest" description="Disordered" evidence="1">
    <location>
        <begin position="428"/>
        <end position="490"/>
    </location>
</feature>
<feature type="compositionally biased region" description="Low complexity" evidence="1">
    <location>
        <begin position="463"/>
        <end position="490"/>
    </location>
</feature>
<feature type="region of interest" description="Disordered" evidence="1">
    <location>
        <begin position="59"/>
        <end position="128"/>
    </location>
</feature>
<evidence type="ECO:0000259" key="2">
    <source>
        <dbReference type="PROSITE" id="PS50132"/>
    </source>
</evidence>
<dbReference type="EMBL" id="PYSW02000037">
    <property type="protein sequence ID" value="KAG2377546.1"/>
    <property type="molecule type" value="Genomic_DNA"/>
</dbReference>
<proteinExistence type="predicted"/>
<dbReference type="GeneID" id="68101516"/>
<feature type="region of interest" description="Disordered" evidence="1">
    <location>
        <begin position="503"/>
        <end position="530"/>
    </location>
</feature>
<sequence>MLFTQSKNSNQKGLMQPSSGAVIHPKSKISKTASSASFNTTDFSSVSSFQVDNTIQNRLDAVSHSPSKEFSQISGTKKSSSTQLSNPKPEPFKLPPLQLTKSTTTNPQSPSPSVQEDQSHPLPPRTPRVINVDKYFTLSQYIQDEEASQVFLQFLKKKRCEESLEFLLQLNALKKIPPHHTQSIEESLQQIRKQFLVSGAVSELNVGRAAKVHALERMDRFLTHQLGQQKSNTTNSSTTSSQSWNSAIKHSSWNDSSSLYMSSPSLHESLIIGSSPNSHSISFSPTPSSFHSQMTNSTESMPSFSTPPTFHSSSFSSPEALLHTHSMVSSGDGSLGSSPITMITSNDHDQLNNNNNNFELSALISQSSTNSSTTYNWWNTSQMFKELEFEVRLQLQNESFKEFKASDEFEHFVLTKVIEQSLNHKPNSFTLSSSHSSSSYQEKQPDVSRSSNNKNISSEAGDSSPSGISTNSSSSSVSSSSSSTTVLTSSPSNGFFSKLFKRKESKQHSPSSSPTILGSPSAKNNSSSYGREISGDSIILEDDSFNAEEDHDNLLTFIETVPLRRWTSQQTIAFFQLKLELPEYVDQIKKHDIKGTDLRILKKEVFEHRDPNHDEPSSSSNIPFIHTSNSNNNNNSTNLSSRQEISEDFQPPHLELQQKKMEQLYKKLKMVKLGHKKKLIREVNQVLTRYYLNKQKQGNHARTITSTSTSPSSLTPTMDVHHHRSKRSLSQPQELVLSKSPLDSSSLTDIQSAPTVIIKLTILPLNQKRVFTVKSLITMDQFKECILREISDLLESKDVENSKFFENRPILSSKGATIHSNEELKEFLSQYITTDTRKVSSNSTSPFAHIKIEI</sequence>
<feature type="region of interest" description="Disordered" evidence="1">
    <location>
        <begin position="1"/>
        <end position="40"/>
    </location>
</feature>
<evidence type="ECO:0000256" key="1">
    <source>
        <dbReference type="SAM" id="MobiDB-lite"/>
    </source>
</evidence>
<feature type="compositionally biased region" description="Low complexity" evidence="1">
    <location>
        <begin position="705"/>
        <end position="717"/>
    </location>
</feature>
<dbReference type="SUPFAM" id="SSF47769">
    <property type="entry name" value="SAM/Pointed domain"/>
    <property type="match status" value="1"/>
</dbReference>
<comment type="caution">
    <text evidence="3">The sequence shown here is derived from an EMBL/GenBank/DDBJ whole genome shotgun (WGS) entry which is preliminary data.</text>
</comment>
<dbReference type="Gene3D" id="1.10.167.10">
    <property type="entry name" value="Regulator of G-protein Signalling 4, domain 2"/>
    <property type="match status" value="1"/>
</dbReference>
<feature type="compositionally biased region" description="Low complexity" evidence="1">
    <location>
        <begin position="100"/>
        <end position="113"/>
    </location>
</feature>
<dbReference type="Pfam" id="PF00615">
    <property type="entry name" value="RGS"/>
    <property type="match status" value="1"/>
</dbReference>
<accession>A0AA88KGW1</accession>
<organism evidence="3 4">
    <name type="scientific">Naegleria lovaniensis</name>
    <name type="common">Amoeba</name>
    <dbReference type="NCBI Taxonomy" id="51637"/>
    <lineage>
        <taxon>Eukaryota</taxon>
        <taxon>Discoba</taxon>
        <taxon>Heterolobosea</taxon>
        <taxon>Tetramitia</taxon>
        <taxon>Eutetramitia</taxon>
        <taxon>Vahlkampfiidae</taxon>
        <taxon>Naegleria</taxon>
    </lineage>
</organism>
<feature type="domain" description="RGS" evidence="2">
    <location>
        <begin position="137"/>
        <end position="200"/>
    </location>
</feature>
<dbReference type="PROSITE" id="PS50132">
    <property type="entry name" value="RGS"/>
    <property type="match status" value="2"/>
</dbReference>
<dbReference type="RefSeq" id="XP_044544808.1">
    <property type="nucleotide sequence ID" value="XM_044699208.1"/>
</dbReference>
<dbReference type="InterPro" id="IPR036305">
    <property type="entry name" value="RGS_sf"/>
</dbReference>
<feature type="compositionally biased region" description="Polar residues" evidence="1">
    <location>
        <begin position="447"/>
        <end position="461"/>
    </location>
</feature>
<feature type="region of interest" description="Disordered" evidence="1">
    <location>
        <begin position="282"/>
        <end position="309"/>
    </location>
</feature>
<feature type="compositionally biased region" description="Polar residues" evidence="1">
    <location>
        <begin position="1"/>
        <end position="19"/>
    </location>
</feature>
<feature type="region of interest" description="Disordered" evidence="1">
    <location>
        <begin position="609"/>
        <end position="644"/>
    </location>
</feature>
<evidence type="ECO:0000313" key="4">
    <source>
        <dbReference type="Proteomes" id="UP000816034"/>
    </source>
</evidence>
<gene>
    <name evidence="3" type="ORF">C9374_009062</name>
</gene>
<dbReference type="InterPro" id="IPR044926">
    <property type="entry name" value="RGS_subdomain_2"/>
</dbReference>
<keyword evidence="4" id="KW-1185">Reference proteome</keyword>
<dbReference type="InterPro" id="IPR016137">
    <property type="entry name" value="RGS"/>
</dbReference>
<feature type="compositionally biased region" description="Polar residues" evidence="1">
    <location>
        <begin position="508"/>
        <end position="529"/>
    </location>
</feature>
<dbReference type="SUPFAM" id="SSF48097">
    <property type="entry name" value="Regulator of G-protein signaling, RGS"/>
    <property type="match status" value="1"/>
</dbReference>